<sequence>MRGLTLVELLVAMAVAAIGLAIAIPSFGALSRKARLSDASSDLAASLNYARSEAIRRNQAVHVCALNAKTNLDVQGCLSLKTTPQEYSWNEGVLLYADRPDKAKPGVYESGERIRHVQFKAAVAVSTTSPQLTFNAEGRVDGGQTLLFRLRDLHSDKCLTVRLSAGGRARLLDPEENNCDAS</sequence>
<evidence type="ECO:0000259" key="11">
    <source>
        <dbReference type="Pfam" id="PF12019"/>
    </source>
</evidence>
<dbReference type="Pfam" id="PF07963">
    <property type="entry name" value="N_methyl"/>
    <property type="match status" value="1"/>
</dbReference>
<protein>
    <recommendedName>
        <fullName evidence="2">Type II secretion system protein H</fullName>
    </recommendedName>
    <alternativeName>
        <fullName evidence="10">General secretion pathway protein H</fullName>
    </alternativeName>
</protein>
<dbReference type="NCBIfam" id="TIGR02532">
    <property type="entry name" value="IV_pilin_GFxxxE"/>
    <property type="match status" value="1"/>
</dbReference>
<evidence type="ECO:0000313" key="12">
    <source>
        <dbReference type="EMBL" id="KZE33579.1"/>
    </source>
</evidence>
<keyword evidence="7" id="KW-1133">Transmembrane helix</keyword>
<evidence type="ECO:0000256" key="9">
    <source>
        <dbReference type="ARBA" id="ARBA00025772"/>
    </source>
</evidence>
<proteinExistence type="inferred from homology"/>
<reference evidence="13" key="1">
    <citation type="submission" date="2016-01" db="EMBL/GenBank/DDBJ databases">
        <title>Draft genome of Chromobacterium sp. F49.</title>
        <authorList>
            <person name="Hong K.W."/>
        </authorList>
    </citation>
    <scope>NUCLEOTIDE SEQUENCE [LARGE SCALE GENOMIC DNA]</scope>
    <source>
        <strain evidence="13">CN10</strain>
    </source>
</reference>
<evidence type="ECO:0000256" key="2">
    <source>
        <dbReference type="ARBA" id="ARBA00021549"/>
    </source>
</evidence>
<evidence type="ECO:0000256" key="1">
    <source>
        <dbReference type="ARBA" id="ARBA00004377"/>
    </source>
</evidence>
<name>A0A161R9I5_9NEIS</name>
<gene>
    <name evidence="12" type="ORF">AVW16_08570</name>
</gene>
<dbReference type="GO" id="GO:0015628">
    <property type="term" value="P:protein secretion by the type II secretion system"/>
    <property type="evidence" value="ECO:0007669"/>
    <property type="project" value="InterPro"/>
</dbReference>
<dbReference type="InterPro" id="IPR012902">
    <property type="entry name" value="N_methyl_site"/>
</dbReference>
<evidence type="ECO:0000256" key="7">
    <source>
        <dbReference type="ARBA" id="ARBA00022989"/>
    </source>
</evidence>
<evidence type="ECO:0000256" key="3">
    <source>
        <dbReference type="ARBA" id="ARBA00022475"/>
    </source>
</evidence>
<evidence type="ECO:0000313" key="13">
    <source>
        <dbReference type="Proteomes" id="UP000076625"/>
    </source>
</evidence>
<keyword evidence="5" id="KW-0997">Cell inner membrane</keyword>
<keyword evidence="3" id="KW-1003">Cell membrane</keyword>
<dbReference type="STRING" id="1452487.AVW16_08570"/>
<dbReference type="GO" id="GO:0015627">
    <property type="term" value="C:type II protein secretion system complex"/>
    <property type="evidence" value="ECO:0007669"/>
    <property type="project" value="InterPro"/>
</dbReference>
<comment type="similarity">
    <text evidence="9">Belongs to the GSP H family.</text>
</comment>
<dbReference type="InterPro" id="IPR022346">
    <property type="entry name" value="T2SS_GspH"/>
</dbReference>
<dbReference type="AlphaFoldDB" id="A0A161R9I5"/>
<dbReference type="SUPFAM" id="SSF54523">
    <property type="entry name" value="Pili subunits"/>
    <property type="match status" value="1"/>
</dbReference>
<keyword evidence="6" id="KW-0812">Transmembrane</keyword>
<dbReference type="InterPro" id="IPR045584">
    <property type="entry name" value="Pilin-like"/>
</dbReference>
<evidence type="ECO:0000256" key="4">
    <source>
        <dbReference type="ARBA" id="ARBA00022481"/>
    </source>
</evidence>
<evidence type="ECO:0000256" key="6">
    <source>
        <dbReference type="ARBA" id="ARBA00022692"/>
    </source>
</evidence>
<dbReference type="Gene3D" id="3.55.40.10">
    <property type="entry name" value="minor pseudopilin epsh domain"/>
    <property type="match status" value="1"/>
</dbReference>
<dbReference type="PROSITE" id="PS00409">
    <property type="entry name" value="PROKAR_NTER_METHYL"/>
    <property type="match status" value="1"/>
</dbReference>
<comment type="caution">
    <text evidence="12">The sequence shown here is derived from an EMBL/GenBank/DDBJ whole genome shotgun (WGS) entry which is preliminary data.</text>
</comment>
<dbReference type="Proteomes" id="UP000076625">
    <property type="component" value="Unassembled WGS sequence"/>
</dbReference>
<dbReference type="GO" id="GO:0005886">
    <property type="term" value="C:plasma membrane"/>
    <property type="evidence" value="ECO:0007669"/>
    <property type="project" value="UniProtKB-SubCell"/>
</dbReference>
<feature type="domain" description="General secretion pathway GspH" evidence="11">
    <location>
        <begin position="40"/>
        <end position="167"/>
    </location>
</feature>
<keyword evidence="4" id="KW-0488">Methylation</keyword>
<accession>A0A161R9I5</accession>
<evidence type="ECO:0000256" key="8">
    <source>
        <dbReference type="ARBA" id="ARBA00023136"/>
    </source>
</evidence>
<organism evidence="12 13">
    <name type="scientific">Crenobacter luteus</name>
    <dbReference type="NCBI Taxonomy" id="1452487"/>
    <lineage>
        <taxon>Bacteria</taxon>
        <taxon>Pseudomonadati</taxon>
        <taxon>Pseudomonadota</taxon>
        <taxon>Betaproteobacteria</taxon>
        <taxon>Neisseriales</taxon>
        <taxon>Neisseriaceae</taxon>
        <taxon>Crenobacter</taxon>
    </lineage>
</organism>
<evidence type="ECO:0000256" key="10">
    <source>
        <dbReference type="ARBA" id="ARBA00030775"/>
    </source>
</evidence>
<evidence type="ECO:0000256" key="5">
    <source>
        <dbReference type="ARBA" id="ARBA00022519"/>
    </source>
</evidence>
<dbReference type="EMBL" id="LQQU01000013">
    <property type="protein sequence ID" value="KZE33579.1"/>
    <property type="molecule type" value="Genomic_DNA"/>
</dbReference>
<comment type="subcellular location">
    <subcellularLocation>
        <location evidence="1">Cell inner membrane</location>
        <topology evidence="1">Single-pass membrane protein</topology>
    </subcellularLocation>
</comment>
<keyword evidence="13" id="KW-1185">Reference proteome</keyword>
<dbReference type="Pfam" id="PF12019">
    <property type="entry name" value="GspH"/>
    <property type="match status" value="1"/>
</dbReference>
<keyword evidence="8" id="KW-0472">Membrane</keyword>